<evidence type="ECO:0000313" key="3">
    <source>
        <dbReference type="EMBL" id="KAA0914707.1"/>
    </source>
</evidence>
<keyword evidence="2 3" id="KW-0413">Isomerase</keyword>
<dbReference type="Pfam" id="PF01177">
    <property type="entry name" value="Asp_Glu_race"/>
    <property type="match status" value="1"/>
</dbReference>
<dbReference type="NCBIfam" id="TIGR00035">
    <property type="entry name" value="asp_race"/>
    <property type="match status" value="1"/>
</dbReference>
<protein>
    <submittedName>
        <fullName evidence="3">Amino acid racemase</fullName>
        <ecNumber evidence="3">5.1.1.-</ecNumber>
    </submittedName>
</protein>
<sequence length="274" mass="30107">MPPRQESARGNRSNLIGRGGWQLRDHCGHLFPRLSSDQTRIDMKKIGMIGGLSWVSTAEYYKRVNEITQEISGGVSSARIVLESVNRQEYVEAVIDRQDEAAACAQIGRSAQALHAAGADFIVITCNDVHRFVPDLQPDLDIPFLHIAQVTADAIKSKGLSKAAILGVRKTMEEDFYPEILARNGIDVLIPNEAEKRFIHDSIYQELVQNHFSSATREEYKNVISSLGDRGADCVALACTEIPLLLAPEDAPIQAFSTTELHCQAAVTKALAIP</sequence>
<proteinExistence type="inferred from homology"/>
<dbReference type="EMBL" id="VINQ01000008">
    <property type="protein sequence ID" value="KAA0914707.1"/>
    <property type="molecule type" value="Genomic_DNA"/>
</dbReference>
<dbReference type="GO" id="GO:0047661">
    <property type="term" value="F:amino-acid racemase activity"/>
    <property type="evidence" value="ECO:0007669"/>
    <property type="project" value="InterPro"/>
</dbReference>
<comment type="similarity">
    <text evidence="1">Belongs to the aspartate/glutamate racemases family.</text>
</comment>
<dbReference type="InterPro" id="IPR015942">
    <property type="entry name" value="Asp/Glu/hydantoin_racemase"/>
</dbReference>
<dbReference type="PANTHER" id="PTHR21198">
    <property type="entry name" value="GLUTAMATE RACEMASE"/>
    <property type="match status" value="1"/>
</dbReference>
<comment type="caution">
    <text evidence="3">The sequence shown here is derived from an EMBL/GenBank/DDBJ whole genome shotgun (WGS) entry which is preliminary data.</text>
</comment>
<gene>
    <name evidence="3" type="ORF">FLO80_11930</name>
</gene>
<evidence type="ECO:0000313" key="4">
    <source>
        <dbReference type="Proteomes" id="UP000325291"/>
    </source>
</evidence>
<dbReference type="SUPFAM" id="SSF53681">
    <property type="entry name" value="Aspartate/glutamate racemase"/>
    <property type="match status" value="2"/>
</dbReference>
<accession>A0A5A9ZBY5</accession>
<evidence type="ECO:0000256" key="2">
    <source>
        <dbReference type="ARBA" id="ARBA00023235"/>
    </source>
</evidence>
<dbReference type="Proteomes" id="UP000325291">
    <property type="component" value="Unassembled WGS sequence"/>
</dbReference>
<organism evidence="3 4">
    <name type="scientific">Aquicoccus porphyridii</name>
    <dbReference type="NCBI Taxonomy" id="1852029"/>
    <lineage>
        <taxon>Bacteria</taxon>
        <taxon>Pseudomonadati</taxon>
        <taxon>Pseudomonadota</taxon>
        <taxon>Alphaproteobacteria</taxon>
        <taxon>Rhodobacterales</taxon>
        <taxon>Paracoccaceae</taxon>
        <taxon>Aquicoccus</taxon>
    </lineage>
</organism>
<dbReference type="EC" id="5.1.1.-" evidence="3"/>
<reference evidence="3 4" key="1">
    <citation type="submission" date="2019-07" db="EMBL/GenBank/DDBJ databases">
        <title>Aquicoccus porphyridii gen. nov., sp. nov., isolated from a small marine red alga, Porphyridium marinum.</title>
        <authorList>
            <person name="Liu L."/>
        </authorList>
    </citation>
    <scope>NUCLEOTIDE SEQUENCE [LARGE SCALE GENOMIC DNA]</scope>
    <source>
        <strain evidence="3 4">L1 8-17</strain>
    </source>
</reference>
<dbReference type="AlphaFoldDB" id="A0A5A9ZBY5"/>
<name>A0A5A9ZBY5_9RHOB</name>
<evidence type="ECO:0000256" key="1">
    <source>
        <dbReference type="ARBA" id="ARBA00007847"/>
    </source>
</evidence>
<dbReference type="InterPro" id="IPR004380">
    <property type="entry name" value="Asp_race"/>
</dbReference>
<dbReference type="Gene3D" id="3.40.50.1860">
    <property type="match status" value="2"/>
</dbReference>
<dbReference type="InterPro" id="IPR001920">
    <property type="entry name" value="Asp/Glu_race"/>
</dbReference>
<keyword evidence="4" id="KW-1185">Reference proteome</keyword>
<dbReference type="PANTHER" id="PTHR21198:SF7">
    <property type="entry name" value="ASPARTATE-GLUTAMATE RACEMASE FAMILY"/>
    <property type="match status" value="1"/>
</dbReference>